<evidence type="ECO:0000256" key="2">
    <source>
        <dbReference type="SAM" id="Phobius"/>
    </source>
</evidence>
<name>A0A1G9MXT7_9ACTN</name>
<feature type="domain" description="Acyltransferase 3" evidence="3">
    <location>
        <begin position="21"/>
        <end position="343"/>
    </location>
</feature>
<dbReference type="PANTHER" id="PTHR23028">
    <property type="entry name" value="ACETYLTRANSFERASE"/>
    <property type="match status" value="1"/>
</dbReference>
<dbReference type="Proteomes" id="UP000198683">
    <property type="component" value="Unassembled WGS sequence"/>
</dbReference>
<feature type="transmembrane region" description="Helical" evidence="2">
    <location>
        <begin position="293"/>
        <end position="311"/>
    </location>
</feature>
<dbReference type="GO" id="GO:0016020">
    <property type="term" value="C:membrane"/>
    <property type="evidence" value="ECO:0007669"/>
    <property type="project" value="TreeGrafter"/>
</dbReference>
<keyword evidence="5" id="KW-1185">Reference proteome</keyword>
<keyword evidence="2" id="KW-0812">Transmembrane</keyword>
<dbReference type="Pfam" id="PF01757">
    <property type="entry name" value="Acyl_transf_3"/>
    <property type="match status" value="1"/>
</dbReference>
<dbReference type="GO" id="GO:0016747">
    <property type="term" value="F:acyltransferase activity, transferring groups other than amino-acyl groups"/>
    <property type="evidence" value="ECO:0007669"/>
    <property type="project" value="InterPro"/>
</dbReference>
<gene>
    <name evidence="4" type="ORF">SAMN05421874_12934</name>
</gene>
<feature type="transmembrane region" description="Helical" evidence="2">
    <location>
        <begin position="261"/>
        <end position="281"/>
    </location>
</feature>
<evidence type="ECO:0000256" key="1">
    <source>
        <dbReference type="SAM" id="MobiDB-lite"/>
    </source>
</evidence>
<protein>
    <submittedName>
        <fullName evidence="4">Peptidoglycan/LPS O-acetylase OafA/YrhL, contains acyltransferase and SGNH-hydrolase domains</fullName>
    </submittedName>
</protein>
<dbReference type="PANTHER" id="PTHR23028:SF53">
    <property type="entry name" value="ACYL_TRANSF_3 DOMAIN-CONTAINING PROTEIN"/>
    <property type="match status" value="1"/>
</dbReference>
<accession>A0A1G9MXT7</accession>
<keyword evidence="4" id="KW-0378">Hydrolase</keyword>
<feature type="transmembrane region" description="Helical" evidence="2">
    <location>
        <begin position="323"/>
        <end position="346"/>
    </location>
</feature>
<dbReference type="EMBL" id="FNFB01000029">
    <property type="protein sequence ID" value="SDL79116.1"/>
    <property type="molecule type" value="Genomic_DNA"/>
</dbReference>
<dbReference type="STRING" id="683260.SAMN05421874_12934"/>
<feature type="transmembrane region" description="Helical" evidence="2">
    <location>
        <begin position="140"/>
        <end position="166"/>
    </location>
</feature>
<evidence type="ECO:0000259" key="3">
    <source>
        <dbReference type="Pfam" id="PF01757"/>
    </source>
</evidence>
<dbReference type="InterPro" id="IPR050879">
    <property type="entry name" value="Acyltransferase_3"/>
</dbReference>
<feature type="region of interest" description="Disordered" evidence="1">
    <location>
        <begin position="357"/>
        <end position="389"/>
    </location>
</feature>
<reference evidence="4 5" key="1">
    <citation type="submission" date="2016-10" db="EMBL/GenBank/DDBJ databases">
        <authorList>
            <person name="de Groot N.N."/>
        </authorList>
    </citation>
    <scope>NUCLEOTIDE SEQUENCE [LARGE SCALE GENOMIC DNA]</scope>
    <source>
        <strain evidence="4 5">CGMCC 4.5681</strain>
    </source>
</reference>
<proteinExistence type="predicted"/>
<keyword evidence="2" id="KW-1133">Transmembrane helix</keyword>
<keyword evidence="4" id="KW-0012">Acyltransferase</keyword>
<feature type="transmembrane region" description="Helical" evidence="2">
    <location>
        <begin position="178"/>
        <end position="198"/>
    </location>
</feature>
<keyword evidence="2" id="KW-0472">Membrane</keyword>
<feature type="transmembrane region" description="Helical" evidence="2">
    <location>
        <begin position="57"/>
        <end position="77"/>
    </location>
</feature>
<dbReference type="InterPro" id="IPR002656">
    <property type="entry name" value="Acyl_transf_3_dom"/>
</dbReference>
<sequence>MEQRALGAVVNAEEAAPRRLASLTGLRWLAAFGVFGFHLLTNQTMTGDPGFVQALDVLFGGGASGVSLFFVLSGLVLTWSARPGDRPVPFWRRRIARVVPVHVVTWLCVLASLALVGHELSAGPALAGLVLLQSWVPDEAYYFAVNTPAWSLACEVFFYAVFPWLLALVRRVPERRRWLLVVGLVGGVWAVSAVAVLMPEPRAYWFVAIFPVTRLLEFALGICLALMVRDGHWRGPGVGVSAGLVAVAYFAAGHVPPPWGWVAWMVGPLALLVAALAAADARRGRGLLRRPALVRLGEISFAFYLVHQPVIRLGTRLVGDDLHVVAVVAVSAGMLLVSVGLAWLLFRFVERPMERRLRPTDGGRGDGGCRDGGRGDGGRRDGGREVVGR</sequence>
<dbReference type="GO" id="GO:0009103">
    <property type="term" value="P:lipopolysaccharide biosynthetic process"/>
    <property type="evidence" value="ECO:0007669"/>
    <property type="project" value="TreeGrafter"/>
</dbReference>
<feature type="transmembrane region" description="Helical" evidence="2">
    <location>
        <begin position="204"/>
        <end position="228"/>
    </location>
</feature>
<keyword evidence="4" id="KW-0808">Transferase</keyword>
<evidence type="ECO:0000313" key="4">
    <source>
        <dbReference type="EMBL" id="SDL79116.1"/>
    </source>
</evidence>
<feature type="transmembrane region" description="Helical" evidence="2">
    <location>
        <begin position="98"/>
        <end position="120"/>
    </location>
</feature>
<evidence type="ECO:0000313" key="5">
    <source>
        <dbReference type="Proteomes" id="UP000198683"/>
    </source>
</evidence>
<organism evidence="4 5">
    <name type="scientific">Nonomuraea maritima</name>
    <dbReference type="NCBI Taxonomy" id="683260"/>
    <lineage>
        <taxon>Bacteria</taxon>
        <taxon>Bacillati</taxon>
        <taxon>Actinomycetota</taxon>
        <taxon>Actinomycetes</taxon>
        <taxon>Streptosporangiales</taxon>
        <taxon>Streptosporangiaceae</taxon>
        <taxon>Nonomuraea</taxon>
    </lineage>
</organism>
<feature type="transmembrane region" description="Helical" evidence="2">
    <location>
        <begin position="235"/>
        <end position="255"/>
    </location>
</feature>
<feature type="transmembrane region" description="Helical" evidence="2">
    <location>
        <begin position="20"/>
        <end position="37"/>
    </location>
</feature>
<dbReference type="GO" id="GO:0016787">
    <property type="term" value="F:hydrolase activity"/>
    <property type="evidence" value="ECO:0007669"/>
    <property type="project" value="UniProtKB-KW"/>
</dbReference>
<dbReference type="AlphaFoldDB" id="A0A1G9MXT7"/>